<dbReference type="PANTHER" id="PTHR33545:SF9">
    <property type="entry name" value="UPF0750 MEMBRANE PROTEIN YITE"/>
    <property type="match status" value="1"/>
</dbReference>
<keyword evidence="2" id="KW-1003">Cell membrane</keyword>
<dbReference type="CDD" id="cd16380">
    <property type="entry name" value="YitT_C"/>
    <property type="match status" value="1"/>
</dbReference>
<feature type="transmembrane region" description="Helical" evidence="6">
    <location>
        <begin position="59"/>
        <end position="83"/>
    </location>
</feature>
<dbReference type="Proteomes" id="UP000016658">
    <property type="component" value="Unassembled WGS sequence"/>
</dbReference>
<dbReference type="PATRIC" id="fig|649755.3.peg.1101"/>
<evidence type="ECO:0000256" key="3">
    <source>
        <dbReference type="ARBA" id="ARBA00022692"/>
    </source>
</evidence>
<keyword evidence="3 6" id="KW-0812">Transmembrane</keyword>
<feature type="transmembrane region" description="Helical" evidence="6">
    <location>
        <begin position="122"/>
        <end position="141"/>
    </location>
</feature>
<evidence type="ECO:0000256" key="4">
    <source>
        <dbReference type="ARBA" id="ARBA00022989"/>
    </source>
</evidence>
<dbReference type="PIRSF" id="PIRSF006483">
    <property type="entry name" value="Membrane_protein_YitT"/>
    <property type="match status" value="1"/>
</dbReference>
<feature type="transmembrane region" description="Helical" evidence="6">
    <location>
        <begin position="90"/>
        <end position="107"/>
    </location>
</feature>
<dbReference type="InterPro" id="IPR019264">
    <property type="entry name" value="DUF2179"/>
</dbReference>
<dbReference type="GO" id="GO:0005886">
    <property type="term" value="C:plasma membrane"/>
    <property type="evidence" value="ECO:0007669"/>
    <property type="project" value="UniProtKB-SubCell"/>
</dbReference>
<evidence type="ECO:0000256" key="2">
    <source>
        <dbReference type="ARBA" id="ARBA00022475"/>
    </source>
</evidence>
<protein>
    <recommendedName>
        <fullName evidence="7">DUF2179 domain-containing protein</fullName>
    </recommendedName>
</protein>
<organism evidence="8 9">
    <name type="scientific">Faecalitalea cylindroides ATCC 27803</name>
    <dbReference type="NCBI Taxonomy" id="649755"/>
    <lineage>
        <taxon>Bacteria</taxon>
        <taxon>Bacillati</taxon>
        <taxon>Bacillota</taxon>
        <taxon>Erysipelotrichia</taxon>
        <taxon>Erysipelotrichales</taxon>
        <taxon>Erysipelotrichaceae</taxon>
        <taxon>Faecalitalea</taxon>
    </lineage>
</organism>
<evidence type="ECO:0000256" key="6">
    <source>
        <dbReference type="SAM" id="Phobius"/>
    </source>
</evidence>
<dbReference type="InterPro" id="IPR015867">
    <property type="entry name" value="N-reg_PII/ATP_PRibTrfase_C"/>
</dbReference>
<keyword evidence="5 6" id="KW-0472">Membrane</keyword>
<name>U2P3P0_9FIRM</name>
<dbReference type="HOGENOM" id="CLU_063199_0_0_9"/>
<reference evidence="8 9" key="1">
    <citation type="submission" date="2013-06" db="EMBL/GenBank/DDBJ databases">
        <authorList>
            <person name="Weinstock G."/>
            <person name="Sodergren E."/>
            <person name="Lobos E.A."/>
            <person name="Fulton L."/>
            <person name="Fulton R."/>
            <person name="Courtney L."/>
            <person name="Fronick C."/>
            <person name="O'Laughlin M."/>
            <person name="Godfrey J."/>
            <person name="Wilson R.M."/>
            <person name="Miner T."/>
            <person name="Farmer C."/>
            <person name="Delehaunty K."/>
            <person name="Cordes M."/>
            <person name="Minx P."/>
            <person name="Tomlinson C."/>
            <person name="Chen J."/>
            <person name="Wollam A."/>
            <person name="Pepin K.H."/>
            <person name="Bhonagiri V."/>
            <person name="Zhang X."/>
            <person name="Warren W."/>
            <person name="Mitreva M."/>
            <person name="Mardis E.R."/>
            <person name="Wilson R.K."/>
        </authorList>
    </citation>
    <scope>NUCLEOTIDE SEQUENCE [LARGE SCALE GENOMIC DNA]</scope>
    <source>
        <strain evidence="8 9">ATCC 27803</strain>
    </source>
</reference>
<dbReference type="Pfam" id="PF10035">
    <property type="entry name" value="DUF2179"/>
    <property type="match status" value="1"/>
</dbReference>
<evidence type="ECO:0000313" key="8">
    <source>
        <dbReference type="EMBL" id="ERK45080.1"/>
    </source>
</evidence>
<evidence type="ECO:0000256" key="1">
    <source>
        <dbReference type="ARBA" id="ARBA00004651"/>
    </source>
</evidence>
<feature type="transmembrane region" description="Helical" evidence="6">
    <location>
        <begin position="161"/>
        <end position="180"/>
    </location>
</feature>
<dbReference type="InterPro" id="IPR003740">
    <property type="entry name" value="YitT"/>
</dbReference>
<evidence type="ECO:0000256" key="5">
    <source>
        <dbReference type="ARBA" id="ARBA00023136"/>
    </source>
</evidence>
<dbReference type="PANTHER" id="PTHR33545">
    <property type="entry name" value="UPF0750 MEMBRANE PROTEIN YITT-RELATED"/>
    <property type="match status" value="1"/>
</dbReference>
<feature type="domain" description="DUF2179" evidence="7">
    <location>
        <begin position="232"/>
        <end position="286"/>
    </location>
</feature>
<feature type="transmembrane region" description="Helical" evidence="6">
    <location>
        <begin position="20"/>
        <end position="39"/>
    </location>
</feature>
<dbReference type="InterPro" id="IPR051461">
    <property type="entry name" value="UPF0750_membrane"/>
</dbReference>
<dbReference type="EMBL" id="AWVI01000050">
    <property type="protein sequence ID" value="ERK45080.1"/>
    <property type="molecule type" value="Genomic_DNA"/>
</dbReference>
<dbReference type="Pfam" id="PF02588">
    <property type="entry name" value="YitT_membrane"/>
    <property type="match status" value="1"/>
</dbReference>
<comment type="caution">
    <text evidence="8">The sequence shown here is derived from an EMBL/GenBank/DDBJ whole genome shotgun (WGS) entry which is preliminary data.</text>
</comment>
<evidence type="ECO:0000313" key="9">
    <source>
        <dbReference type="Proteomes" id="UP000016658"/>
    </source>
</evidence>
<accession>U2P3P0</accession>
<gene>
    <name evidence="8" type="ORF">HMPREF0367_01189</name>
</gene>
<keyword evidence="4 6" id="KW-1133">Transmembrane helix</keyword>
<dbReference type="Gene3D" id="3.30.70.120">
    <property type="match status" value="1"/>
</dbReference>
<evidence type="ECO:0000259" key="7">
    <source>
        <dbReference type="Pfam" id="PF10035"/>
    </source>
</evidence>
<proteinExistence type="predicted"/>
<comment type="subcellular location">
    <subcellularLocation>
        <location evidence="1">Cell membrane</location>
        <topology evidence="1">Multi-pass membrane protein</topology>
    </subcellularLocation>
</comment>
<dbReference type="AlphaFoldDB" id="U2P3P0"/>
<sequence>MSAFAERKEMIMTKKTAYEFAYITFAMFIISCSIYFFLIPSGIVVGSISGLSMVLNQVINLPISLITFILNIGLLVIGFIFIGKEFGAKTVYTSILLPVFLAIFEKICPLSESLTHNSVYDLVSYTLIIAFGQAMLFNVNASSGGLDIVGKIISKYTHLEIGKALTVCGMITAATSIFVYDISTMIVSLIGTYANGQAVDYFVGGFNKRKRICILSEHYEEIMKYIMEDMNRGVTIYSAVGGFDKTPRIEVVTIMTTSEYKKLLNYLHQSDYKAFVTVSTVNEVIGTWNINKNSRKSKQKEVSVQ</sequence>
<dbReference type="PROSITE" id="PS51257">
    <property type="entry name" value="PROKAR_LIPOPROTEIN"/>
    <property type="match status" value="1"/>
</dbReference>